<dbReference type="Proteomes" id="UP000076863">
    <property type="component" value="Unassembled WGS sequence"/>
</dbReference>
<comment type="caution">
    <text evidence="3">The sequence shown here is derived from an EMBL/GenBank/DDBJ whole genome shotgun (WGS) entry which is preliminary data.</text>
</comment>
<evidence type="ECO:0000313" key="4">
    <source>
        <dbReference type="Proteomes" id="UP000076863"/>
    </source>
</evidence>
<dbReference type="EMBL" id="AZHA01000004">
    <property type="protein sequence ID" value="OAA48867.1"/>
    <property type="molecule type" value="Genomic_DNA"/>
</dbReference>
<protein>
    <submittedName>
        <fullName evidence="3">Uncharacterized protein</fullName>
    </submittedName>
</protein>
<dbReference type="OrthoDB" id="5427833at2759"/>
<reference evidence="3 4" key="1">
    <citation type="journal article" date="2016" name="Genome Biol. Evol.">
        <title>Divergent and convergent evolution of fungal pathogenicity.</title>
        <authorList>
            <person name="Shang Y."/>
            <person name="Xiao G."/>
            <person name="Zheng P."/>
            <person name="Cen K."/>
            <person name="Zhan S."/>
            <person name="Wang C."/>
        </authorList>
    </citation>
    <scope>NUCLEOTIDE SEQUENCE [LARGE SCALE GENOMIC DNA]</scope>
    <source>
        <strain evidence="3 4">RCEF 3172</strain>
    </source>
</reference>
<name>A0A167IAW2_9HYPO</name>
<dbReference type="AlphaFoldDB" id="A0A167IAW2"/>
<keyword evidence="4" id="KW-1185">Reference proteome</keyword>
<feature type="chain" id="PRO_5007888066" evidence="2">
    <location>
        <begin position="21"/>
        <end position="177"/>
    </location>
</feature>
<feature type="compositionally biased region" description="Basic and acidic residues" evidence="1">
    <location>
        <begin position="144"/>
        <end position="156"/>
    </location>
</feature>
<feature type="signal peptide" evidence="2">
    <location>
        <begin position="1"/>
        <end position="20"/>
    </location>
</feature>
<evidence type="ECO:0000313" key="3">
    <source>
        <dbReference type="EMBL" id="OAA48867.1"/>
    </source>
</evidence>
<keyword evidence="2" id="KW-0732">Signal</keyword>
<proteinExistence type="predicted"/>
<gene>
    <name evidence="3" type="ORF">BBO_01912</name>
</gene>
<evidence type="ECO:0000256" key="2">
    <source>
        <dbReference type="SAM" id="SignalP"/>
    </source>
</evidence>
<organism evidence="3 4">
    <name type="scientific">Beauveria brongniartii RCEF 3172</name>
    <dbReference type="NCBI Taxonomy" id="1081107"/>
    <lineage>
        <taxon>Eukaryota</taxon>
        <taxon>Fungi</taxon>
        <taxon>Dikarya</taxon>
        <taxon>Ascomycota</taxon>
        <taxon>Pezizomycotina</taxon>
        <taxon>Sordariomycetes</taxon>
        <taxon>Hypocreomycetidae</taxon>
        <taxon>Hypocreales</taxon>
        <taxon>Cordycipitaceae</taxon>
        <taxon>Beauveria</taxon>
        <taxon>Beauveria brongniartii</taxon>
    </lineage>
</organism>
<accession>A0A167IAW2</accession>
<sequence length="177" mass="19448">MRRTDASLAAMALLAASVQGTILTLSTVEMITSFAVPLSCIFAYNTPISGCETSDFTSGRCSPGCQRELLRVQTNIQASCKGKSGECALQPRAATSKYNSYAVVSGDVIKDFGTLHHCYRFRLLYHVFENAVIHSNDVLSHTDDHTDDHTNNHTDDNTDDYVDNTAHSQLDVDRVQL</sequence>
<feature type="region of interest" description="Disordered" evidence="1">
    <location>
        <begin position="144"/>
        <end position="163"/>
    </location>
</feature>
<evidence type="ECO:0000256" key="1">
    <source>
        <dbReference type="SAM" id="MobiDB-lite"/>
    </source>
</evidence>